<evidence type="ECO:0000313" key="3">
    <source>
        <dbReference type="Proteomes" id="UP001190700"/>
    </source>
</evidence>
<protein>
    <submittedName>
        <fullName evidence="2">Uncharacterized protein</fullName>
    </submittedName>
</protein>
<sequence length="448" mass="48909">MLLLSDCLQQHLAAAAAKPRSPLGRDRVTQVPPVAVAVDPGRSSFCSCEEREDLLISGSGLDVQWRWTREATQRPVPLPAPLQTAHLCLGTMVGSWMRSTVGANIASAAKSLETGAGEDVCRRDACALRNVGPEALRPLTAGTLRRTLWYIGDSTLEEQFDALHRQLVARGIQVTRKCSLRNAESSFSAPDCGQSAQFAPEARSDSVIKLNAEAVGFRARLVLASGPNWGKRILDTISHANWWRARRVVSGDVAVVTQGMWNNCPACIAAGEGGDLGGAATDQGLREYRAQVRRFAHFYATNRHWLPLIVWRDTPPQSFNTPTGLFLSDDNHGACLPAPSVAVLRRGDWRNRVAEVELAESGLPVVKTWLATARALEAGMPRPTLWNAQGDCTHMCLDGAPELWNDLLFARLAQILPGTAFAPNVSSSATQQRRFRRSHGHKKAHRNI</sequence>
<evidence type="ECO:0000313" key="2">
    <source>
        <dbReference type="EMBL" id="KAK3287814.1"/>
    </source>
</evidence>
<dbReference type="EMBL" id="LGRX02000711">
    <property type="protein sequence ID" value="KAK3287814.1"/>
    <property type="molecule type" value="Genomic_DNA"/>
</dbReference>
<reference evidence="2 3" key="1">
    <citation type="journal article" date="2015" name="Genome Biol. Evol.">
        <title>Comparative Genomics of a Bacterivorous Green Alga Reveals Evolutionary Causalities and Consequences of Phago-Mixotrophic Mode of Nutrition.</title>
        <authorList>
            <person name="Burns J.A."/>
            <person name="Paasch A."/>
            <person name="Narechania A."/>
            <person name="Kim E."/>
        </authorList>
    </citation>
    <scope>NUCLEOTIDE SEQUENCE [LARGE SCALE GENOMIC DNA]</scope>
    <source>
        <strain evidence="2 3">PLY_AMNH</strain>
    </source>
</reference>
<accession>A0AAE0H0P2</accession>
<feature type="region of interest" description="Disordered" evidence="1">
    <location>
        <begin position="427"/>
        <end position="448"/>
    </location>
</feature>
<proteinExistence type="predicted"/>
<evidence type="ECO:0000256" key="1">
    <source>
        <dbReference type="SAM" id="MobiDB-lite"/>
    </source>
</evidence>
<organism evidence="2 3">
    <name type="scientific">Cymbomonas tetramitiformis</name>
    <dbReference type="NCBI Taxonomy" id="36881"/>
    <lineage>
        <taxon>Eukaryota</taxon>
        <taxon>Viridiplantae</taxon>
        <taxon>Chlorophyta</taxon>
        <taxon>Pyramimonadophyceae</taxon>
        <taxon>Pyramimonadales</taxon>
        <taxon>Pyramimonadaceae</taxon>
        <taxon>Cymbomonas</taxon>
    </lineage>
</organism>
<name>A0AAE0H0P2_9CHLO</name>
<feature type="compositionally biased region" description="Basic residues" evidence="1">
    <location>
        <begin position="433"/>
        <end position="448"/>
    </location>
</feature>
<dbReference type="Proteomes" id="UP001190700">
    <property type="component" value="Unassembled WGS sequence"/>
</dbReference>
<dbReference type="AlphaFoldDB" id="A0AAE0H0P2"/>
<comment type="caution">
    <text evidence="2">The sequence shown here is derived from an EMBL/GenBank/DDBJ whole genome shotgun (WGS) entry which is preliminary data.</text>
</comment>
<keyword evidence="3" id="KW-1185">Reference proteome</keyword>
<gene>
    <name evidence="2" type="ORF">CYMTET_4694</name>
</gene>